<feature type="region of interest" description="Disordered" evidence="1">
    <location>
        <begin position="1"/>
        <end position="27"/>
    </location>
</feature>
<evidence type="ECO:0000256" key="1">
    <source>
        <dbReference type="SAM" id="MobiDB-lite"/>
    </source>
</evidence>
<evidence type="ECO:0000313" key="2">
    <source>
        <dbReference type="EMBL" id="KAA6372167.1"/>
    </source>
</evidence>
<dbReference type="AlphaFoldDB" id="A0A5J4UP10"/>
<organism evidence="2 3">
    <name type="scientific">Streblomastix strix</name>
    <dbReference type="NCBI Taxonomy" id="222440"/>
    <lineage>
        <taxon>Eukaryota</taxon>
        <taxon>Metamonada</taxon>
        <taxon>Preaxostyla</taxon>
        <taxon>Oxymonadida</taxon>
        <taxon>Streblomastigidae</taxon>
        <taxon>Streblomastix</taxon>
    </lineage>
</organism>
<name>A0A5J4UP10_9EUKA</name>
<dbReference type="Proteomes" id="UP000324800">
    <property type="component" value="Unassembled WGS sequence"/>
</dbReference>
<dbReference type="EMBL" id="SNRW01013834">
    <property type="protein sequence ID" value="KAA6372167.1"/>
    <property type="molecule type" value="Genomic_DNA"/>
</dbReference>
<proteinExistence type="predicted"/>
<evidence type="ECO:0000313" key="3">
    <source>
        <dbReference type="Proteomes" id="UP000324800"/>
    </source>
</evidence>
<protein>
    <submittedName>
        <fullName evidence="2">Uncharacterized protein</fullName>
    </submittedName>
</protein>
<gene>
    <name evidence="2" type="ORF">EZS28_032306</name>
</gene>
<accession>A0A5J4UP10</accession>
<comment type="caution">
    <text evidence="2">The sequence shown here is derived from an EMBL/GenBank/DDBJ whole genome shotgun (WGS) entry which is preliminary data.</text>
</comment>
<reference evidence="2 3" key="1">
    <citation type="submission" date="2019-03" db="EMBL/GenBank/DDBJ databases">
        <title>Single cell metagenomics reveals metabolic interactions within the superorganism composed of flagellate Streblomastix strix and complex community of Bacteroidetes bacteria on its surface.</title>
        <authorList>
            <person name="Treitli S.C."/>
            <person name="Kolisko M."/>
            <person name="Husnik F."/>
            <person name="Keeling P."/>
            <person name="Hampl V."/>
        </authorList>
    </citation>
    <scope>NUCLEOTIDE SEQUENCE [LARGE SCALE GENOMIC DNA]</scope>
    <source>
        <strain evidence="2">ST1C</strain>
    </source>
</reference>
<sequence length="307" mass="33886">MPPPGDDNPFKALQEHSGQALPVGKEKRPVQQLISAVTIAEQNYNAKAAKQDPSLECAATRLRKALLERVETNLGQELNIKEINEHSGSNALEYESEVSKFDVTNQMVPFAAICSITISDYKSATMCKLATHQLARMMAGYAYQRREIEFVPDQFKSIHCKQSGPVVVLGSQLQRKLVENVRTIKLIQSKKIVIAPSAAKQVQAVASTPVSTTLWSPREKRMVIDAENTVADEDGGLSGAIIKQWNQISRAWTVLQGAQPAQTFPEAPKFALNMYQTMPRSIQNLQTGIPIARVLQNVDGCWCIIGE</sequence>